<dbReference type="CDD" id="cd22903">
    <property type="entry name" value="NI9M"/>
    <property type="match status" value="1"/>
</dbReference>
<dbReference type="InParanoid" id="A0A3N4LR91"/>
<keyword evidence="1" id="KW-1133">Transmembrane helix</keyword>
<accession>A0A3N4LR91</accession>
<dbReference type="InterPro" id="IPR039961">
    <property type="entry name" value="Nuo9.5"/>
</dbReference>
<evidence type="ECO:0000256" key="1">
    <source>
        <dbReference type="SAM" id="Phobius"/>
    </source>
</evidence>
<dbReference type="STRING" id="1051890.A0A3N4LR91"/>
<dbReference type="PANTHER" id="PTHR38488:SF1">
    <property type="entry name" value="OXIDOREDUCTASE 9.5 KDA SUBUNIT, PUTATIVE (AFU_ORTHOLOGUE AFUA_5G08980)-RELATED"/>
    <property type="match status" value="1"/>
</dbReference>
<keyword evidence="1" id="KW-0472">Membrane</keyword>
<dbReference type="OrthoDB" id="2093409at2759"/>
<keyword evidence="1" id="KW-0812">Transmembrane</keyword>
<evidence type="ECO:0000313" key="3">
    <source>
        <dbReference type="Proteomes" id="UP000267821"/>
    </source>
</evidence>
<reference evidence="2 3" key="1">
    <citation type="journal article" date="2018" name="Nat. Ecol. Evol.">
        <title>Pezizomycetes genomes reveal the molecular basis of ectomycorrhizal truffle lifestyle.</title>
        <authorList>
            <person name="Murat C."/>
            <person name="Payen T."/>
            <person name="Noel B."/>
            <person name="Kuo A."/>
            <person name="Morin E."/>
            <person name="Chen J."/>
            <person name="Kohler A."/>
            <person name="Krizsan K."/>
            <person name="Balestrini R."/>
            <person name="Da Silva C."/>
            <person name="Montanini B."/>
            <person name="Hainaut M."/>
            <person name="Levati E."/>
            <person name="Barry K.W."/>
            <person name="Belfiori B."/>
            <person name="Cichocki N."/>
            <person name="Clum A."/>
            <person name="Dockter R.B."/>
            <person name="Fauchery L."/>
            <person name="Guy J."/>
            <person name="Iotti M."/>
            <person name="Le Tacon F."/>
            <person name="Lindquist E.A."/>
            <person name="Lipzen A."/>
            <person name="Malagnac F."/>
            <person name="Mello A."/>
            <person name="Molinier V."/>
            <person name="Miyauchi S."/>
            <person name="Poulain J."/>
            <person name="Riccioni C."/>
            <person name="Rubini A."/>
            <person name="Sitrit Y."/>
            <person name="Splivallo R."/>
            <person name="Traeger S."/>
            <person name="Wang M."/>
            <person name="Zifcakova L."/>
            <person name="Wipf D."/>
            <person name="Zambonelli A."/>
            <person name="Paolocci F."/>
            <person name="Nowrousian M."/>
            <person name="Ottonello S."/>
            <person name="Baldrian P."/>
            <person name="Spatafora J.W."/>
            <person name="Henrissat B."/>
            <person name="Nagy L.G."/>
            <person name="Aury J.M."/>
            <person name="Wincker P."/>
            <person name="Grigoriev I.V."/>
            <person name="Bonfante P."/>
            <person name="Martin F.M."/>
        </authorList>
    </citation>
    <scope>NUCLEOTIDE SEQUENCE [LARGE SCALE GENOMIC DNA]</scope>
    <source>
        <strain evidence="2 3">ATCC MYA-4762</strain>
    </source>
</reference>
<keyword evidence="3" id="KW-1185">Reference proteome</keyword>
<protein>
    <recommendedName>
        <fullName evidence="4">NADH-ubiquinone oxidoreductase 9.5 kDa subunit</fullName>
    </recommendedName>
</protein>
<dbReference type="EMBL" id="ML121570">
    <property type="protein sequence ID" value="RPB20505.1"/>
    <property type="molecule type" value="Genomic_DNA"/>
</dbReference>
<feature type="transmembrane region" description="Helical" evidence="1">
    <location>
        <begin position="24"/>
        <end position="45"/>
    </location>
</feature>
<dbReference type="PANTHER" id="PTHR38488">
    <property type="entry name" value="OXIDOREDUCTASE 9.5 KDA SUBUNIT, PUTATIVE (AFU_ORTHOLOGUE AFUA_5G08980)-RELATED"/>
    <property type="match status" value="1"/>
</dbReference>
<organism evidence="2 3">
    <name type="scientific">Terfezia boudieri ATCC MYA-4762</name>
    <dbReference type="NCBI Taxonomy" id="1051890"/>
    <lineage>
        <taxon>Eukaryota</taxon>
        <taxon>Fungi</taxon>
        <taxon>Dikarya</taxon>
        <taxon>Ascomycota</taxon>
        <taxon>Pezizomycotina</taxon>
        <taxon>Pezizomycetes</taxon>
        <taxon>Pezizales</taxon>
        <taxon>Pezizaceae</taxon>
        <taxon>Terfezia</taxon>
    </lineage>
</organism>
<dbReference type="AlphaFoldDB" id="A0A3N4LR91"/>
<evidence type="ECO:0008006" key="4">
    <source>
        <dbReference type="Google" id="ProtNLM"/>
    </source>
</evidence>
<sequence>MAPPPLFFQSPIRYMRYASHQYPAIYWSVVIGAISPVIVFGAPYIRKKLGYENSPRIPMTYPRE</sequence>
<proteinExistence type="predicted"/>
<evidence type="ECO:0000313" key="2">
    <source>
        <dbReference type="EMBL" id="RPB20505.1"/>
    </source>
</evidence>
<name>A0A3N4LR91_9PEZI</name>
<gene>
    <name evidence="2" type="ORF">L211DRAFT_792075</name>
</gene>
<dbReference type="Proteomes" id="UP000267821">
    <property type="component" value="Unassembled WGS sequence"/>
</dbReference>